<evidence type="ECO:0000259" key="1">
    <source>
        <dbReference type="Pfam" id="PF14332"/>
    </source>
</evidence>
<evidence type="ECO:0000313" key="3">
    <source>
        <dbReference type="Proteomes" id="UP000630660"/>
    </source>
</evidence>
<dbReference type="PANTHER" id="PTHR36304">
    <property type="entry name" value="DOMAIN GTPASE-ACTIVATING PROTEIN, PUTATIVE-RELATED-RELATED"/>
    <property type="match status" value="1"/>
</dbReference>
<accession>A0A9D5K9T3</accession>
<reference evidence="2" key="1">
    <citation type="submission" date="2019-11" db="EMBL/GenBank/DDBJ databases">
        <title>Microbial mats filling the niche in hypersaline microbial mats.</title>
        <authorList>
            <person name="Wong H.L."/>
            <person name="Macleod F.I."/>
            <person name="White R.A. III"/>
            <person name="Burns B.P."/>
        </authorList>
    </citation>
    <scope>NUCLEOTIDE SEQUENCE</scope>
    <source>
        <strain evidence="2">Bin_327</strain>
    </source>
</reference>
<feature type="domain" description="PatA-like N-terminal" evidence="1">
    <location>
        <begin position="17"/>
        <end position="102"/>
    </location>
</feature>
<dbReference type="EMBL" id="WJKJ01000103">
    <property type="protein sequence ID" value="MBD3364210.1"/>
    <property type="molecule type" value="Genomic_DNA"/>
</dbReference>
<dbReference type="InterPro" id="IPR025497">
    <property type="entry name" value="PatA-like_N"/>
</dbReference>
<protein>
    <submittedName>
        <fullName evidence="2">DUF4388 domain-containing protein</fullName>
    </submittedName>
</protein>
<sequence>MARAKKGMKKFHGLFALHFLNLFRTIRRDRQTLAIKIQISDKENGMIYFKKGELVHAECENIAGEEAFIKILEVRNGRYSIMEEKAADVISIERDIGSILTEYNKSKSRDSQMPQLTFPGMVTEEEPEADETGVWIPPKAPKHGLQEEAWIRDWGDKLDGFVWACVLKPDGGRVMGVDDDDVDTEELAEMMPAVSRLFPSRKKTGWRAVYFESNSDIIALVGLLEGYILAVKVAELKQGIDAFKGRLLLLVEALNETLEKA</sequence>
<gene>
    <name evidence="2" type="ORF">GF359_03240</name>
</gene>
<dbReference type="Pfam" id="PF14332">
    <property type="entry name" value="DUF4388"/>
    <property type="match status" value="1"/>
</dbReference>
<dbReference type="Proteomes" id="UP000630660">
    <property type="component" value="Unassembled WGS sequence"/>
</dbReference>
<name>A0A9D5K9T3_UNCW3</name>
<comment type="caution">
    <text evidence="2">The sequence shown here is derived from an EMBL/GenBank/DDBJ whole genome shotgun (WGS) entry which is preliminary data.</text>
</comment>
<dbReference type="PANTHER" id="PTHR36304:SF4">
    <property type="entry name" value="DUF4388 DOMAIN-CONTAINING PROTEIN"/>
    <property type="match status" value="1"/>
</dbReference>
<organism evidence="2 3">
    <name type="scientific">candidate division WOR-3 bacterium</name>
    <dbReference type="NCBI Taxonomy" id="2052148"/>
    <lineage>
        <taxon>Bacteria</taxon>
        <taxon>Bacteria division WOR-3</taxon>
    </lineage>
</organism>
<proteinExistence type="predicted"/>
<evidence type="ECO:0000313" key="2">
    <source>
        <dbReference type="EMBL" id="MBD3364210.1"/>
    </source>
</evidence>
<dbReference type="AlphaFoldDB" id="A0A9D5K9T3"/>